<dbReference type="SUPFAM" id="SSF88659">
    <property type="entry name" value="Sigma3 and sigma4 domains of RNA polymerase sigma factors"/>
    <property type="match status" value="1"/>
</dbReference>
<protein>
    <submittedName>
        <fullName evidence="7">RNA polymerase, sigma-24 subunit, RpoE, ECF subfamily</fullName>
    </submittedName>
</protein>
<organism evidence="7 8">
    <name type="scientific">Colwellia psychrerythraea</name>
    <name type="common">Vibrio psychroerythus</name>
    <dbReference type="NCBI Taxonomy" id="28229"/>
    <lineage>
        <taxon>Bacteria</taxon>
        <taxon>Pseudomonadati</taxon>
        <taxon>Pseudomonadota</taxon>
        <taxon>Gammaproteobacteria</taxon>
        <taxon>Alteromonadales</taxon>
        <taxon>Colwelliaceae</taxon>
        <taxon>Colwellia</taxon>
    </lineage>
</organism>
<evidence type="ECO:0000256" key="1">
    <source>
        <dbReference type="ARBA" id="ARBA00010641"/>
    </source>
</evidence>
<dbReference type="GO" id="GO:0016987">
    <property type="term" value="F:sigma factor activity"/>
    <property type="evidence" value="ECO:0007669"/>
    <property type="project" value="UniProtKB-KW"/>
</dbReference>
<dbReference type="PANTHER" id="PTHR43133:SF8">
    <property type="entry name" value="RNA POLYMERASE SIGMA FACTOR HI_1459-RELATED"/>
    <property type="match status" value="1"/>
</dbReference>
<dbReference type="AlphaFoldDB" id="A0A099L592"/>
<dbReference type="NCBIfam" id="TIGR02937">
    <property type="entry name" value="sigma70-ECF"/>
    <property type="match status" value="1"/>
</dbReference>
<dbReference type="PANTHER" id="PTHR43133">
    <property type="entry name" value="RNA POLYMERASE ECF-TYPE SIGMA FACTO"/>
    <property type="match status" value="1"/>
</dbReference>
<keyword evidence="5" id="KW-0804">Transcription</keyword>
<dbReference type="InterPro" id="IPR007627">
    <property type="entry name" value="RNA_pol_sigma70_r2"/>
</dbReference>
<dbReference type="InterPro" id="IPR013324">
    <property type="entry name" value="RNA_pol_sigma_r3/r4-like"/>
</dbReference>
<dbReference type="PATRIC" id="fig|28229.3.peg.88"/>
<keyword evidence="2" id="KW-0805">Transcription regulation</keyword>
<dbReference type="Gene3D" id="1.10.1740.10">
    <property type="match status" value="1"/>
</dbReference>
<sequence length="186" mass="21810">MKLPSMIRGWLKPTITAEKLLMDYVSTGNNRCLTLLVEQFNGSLYHYLLSLSHKNLAEDALQTTWLKVMNNKSQTHSNVKSWLFTIARNTLIDELRHQNKWQYQELNDEHVITVNLSKELEHTDKLAKFNEAIIILPFYQREAFIFQQEGFSVTEICQLTDENFETVKSRLRYARNNLKKMLGTSP</sequence>
<reference evidence="7 8" key="1">
    <citation type="submission" date="2014-08" db="EMBL/GenBank/DDBJ databases">
        <title>Genomic and Phenotypic Diversity of Colwellia psychrerythraea strains from Disparate Marine Basins.</title>
        <authorList>
            <person name="Techtmann S.M."/>
            <person name="Stelling S.C."/>
            <person name="Utturkar S.M."/>
            <person name="Alshibli N."/>
            <person name="Harris A."/>
            <person name="Brown S.D."/>
            <person name="Hazen T.C."/>
        </authorList>
    </citation>
    <scope>NUCLEOTIDE SEQUENCE [LARGE SCALE GENOMIC DNA]</scope>
    <source>
        <strain evidence="7 8">GAB14E</strain>
    </source>
</reference>
<name>A0A099L592_COLPS</name>
<dbReference type="GO" id="GO:0003677">
    <property type="term" value="F:DNA binding"/>
    <property type="evidence" value="ECO:0007669"/>
    <property type="project" value="UniProtKB-KW"/>
</dbReference>
<evidence type="ECO:0000313" key="7">
    <source>
        <dbReference type="EMBL" id="KGJ97347.1"/>
    </source>
</evidence>
<keyword evidence="3" id="KW-0731">Sigma factor</keyword>
<evidence type="ECO:0000259" key="6">
    <source>
        <dbReference type="Pfam" id="PF04542"/>
    </source>
</evidence>
<dbReference type="Pfam" id="PF04542">
    <property type="entry name" value="Sigma70_r2"/>
    <property type="match status" value="1"/>
</dbReference>
<keyword evidence="4" id="KW-0238">DNA-binding</keyword>
<feature type="domain" description="RNA polymerase sigma-70 region 2" evidence="6">
    <location>
        <begin position="36"/>
        <end position="99"/>
    </location>
</feature>
<evidence type="ECO:0000256" key="2">
    <source>
        <dbReference type="ARBA" id="ARBA00023015"/>
    </source>
</evidence>
<evidence type="ECO:0000256" key="4">
    <source>
        <dbReference type="ARBA" id="ARBA00023125"/>
    </source>
</evidence>
<dbReference type="InterPro" id="IPR039425">
    <property type="entry name" value="RNA_pol_sigma-70-like"/>
</dbReference>
<dbReference type="GO" id="GO:0006352">
    <property type="term" value="P:DNA-templated transcription initiation"/>
    <property type="evidence" value="ECO:0007669"/>
    <property type="project" value="InterPro"/>
</dbReference>
<dbReference type="InterPro" id="IPR013325">
    <property type="entry name" value="RNA_pol_sigma_r2"/>
</dbReference>
<dbReference type="SUPFAM" id="SSF88946">
    <property type="entry name" value="Sigma2 domain of RNA polymerase sigma factors"/>
    <property type="match status" value="1"/>
</dbReference>
<gene>
    <name evidence="7" type="ORF">GAB14E_0936</name>
</gene>
<dbReference type="InterPro" id="IPR036388">
    <property type="entry name" value="WH-like_DNA-bd_sf"/>
</dbReference>
<evidence type="ECO:0000256" key="3">
    <source>
        <dbReference type="ARBA" id="ARBA00023082"/>
    </source>
</evidence>
<accession>A0A099L592</accession>
<dbReference type="EMBL" id="JQEC01000002">
    <property type="protein sequence ID" value="KGJ97347.1"/>
    <property type="molecule type" value="Genomic_DNA"/>
</dbReference>
<dbReference type="Proteomes" id="UP000029868">
    <property type="component" value="Unassembled WGS sequence"/>
</dbReference>
<evidence type="ECO:0000313" key="8">
    <source>
        <dbReference type="Proteomes" id="UP000029868"/>
    </source>
</evidence>
<comment type="similarity">
    <text evidence="1">Belongs to the sigma-70 factor family. ECF subfamily.</text>
</comment>
<evidence type="ECO:0000256" key="5">
    <source>
        <dbReference type="ARBA" id="ARBA00023163"/>
    </source>
</evidence>
<comment type="caution">
    <text evidence="7">The sequence shown here is derived from an EMBL/GenBank/DDBJ whole genome shotgun (WGS) entry which is preliminary data.</text>
</comment>
<dbReference type="RefSeq" id="WP_156115633.1">
    <property type="nucleotide sequence ID" value="NZ_JQEC01000002.1"/>
</dbReference>
<dbReference type="OrthoDB" id="9782108at2"/>
<dbReference type="InterPro" id="IPR014284">
    <property type="entry name" value="RNA_pol_sigma-70_dom"/>
</dbReference>
<proteinExistence type="inferred from homology"/>
<dbReference type="Gene3D" id="1.10.10.10">
    <property type="entry name" value="Winged helix-like DNA-binding domain superfamily/Winged helix DNA-binding domain"/>
    <property type="match status" value="1"/>
</dbReference>